<name>A0AA47NXW1_MERPO</name>
<comment type="function">
    <text evidence="10 11">Interleukin-16 stimulates a migratory response in CD4+ lymphocytes, monocytes, and eosinophils. Primes CD4+ T-cells for IL-2 and IL-15 responsiveness. Also induces T-lymphocyte expression of interleukin 2 receptor. Ligand for CD4.</text>
</comment>
<feature type="domain" description="PDZ" evidence="13">
    <location>
        <begin position="231"/>
        <end position="315"/>
    </location>
</feature>
<accession>A0AA47NXW1</accession>
<organism evidence="14 15">
    <name type="scientific">Merluccius polli</name>
    <name type="common">Benguela hake</name>
    <name type="synonym">Merluccius cadenati</name>
    <dbReference type="NCBI Taxonomy" id="89951"/>
    <lineage>
        <taxon>Eukaryota</taxon>
        <taxon>Metazoa</taxon>
        <taxon>Chordata</taxon>
        <taxon>Craniata</taxon>
        <taxon>Vertebrata</taxon>
        <taxon>Euteleostomi</taxon>
        <taxon>Actinopterygii</taxon>
        <taxon>Neopterygii</taxon>
        <taxon>Teleostei</taxon>
        <taxon>Neoteleostei</taxon>
        <taxon>Acanthomorphata</taxon>
        <taxon>Zeiogadaria</taxon>
        <taxon>Gadariae</taxon>
        <taxon>Gadiformes</taxon>
        <taxon>Gadoidei</taxon>
        <taxon>Merlucciidae</taxon>
        <taxon>Merluccius</taxon>
    </lineage>
</organism>
<dbReference type="Proteomes" id="UP001174136">
    <property type="component" value="Unassembled WGS sequence"/>
</dbReference>
<evidence type="ECO:0000256" key="9">
    <source>
        <dbReference type="ARBA" id="ARBA00023242"/>
    </source>
</evidence>
<keyword evidence="8" id="KW-0804">Transcription</keyword>
<keyword evidence="15" id="KW-1185">Reference proteome</keyword>
<keyword evidence="9 11" id="KW-0539">Nucleus</keyword>
<evidence type="ECO:0000256" key="1">
    <source>
        <dbReference type="ARBA" id="ARBA00004123"/>
    </source>
</evidence>
<evidence type="ECO:0000313" key="14">
    <source>
        <dbReference type="EMBL" id="KAK0142896.1"/>
    </source>
</evidence>
<dbReference type="InterPro" id="IPR020450">
    <property type="entry name" value="IL-16"/>
</dbReference>
<comment type="caution">
    <text evidence="14">The sequence shown here is derived from an EMBL/GenBank/DDBJ whole genome shotgun (WGS) entry which is preliminary data.</text>
</comment>
<evidence type="ECO:0000256" key="10">
    <source>
        <dbReference type="ARBA" id="ARBA00024706"/>
    </source>
</evidence>
<evidence type="ECO:0000256" key="3">
    <source>
        <dbReference type="ARBA" id="ARBA00022500"/>
    </source>
</evidence>
<dbReference type="InterPro" id="IPR036034">
    <property type="entry name" value="PDZ_sf"/>
</dbReference>
<comment type="subcellular location">
    <subcellularLocation>
        <location evidence="11">Cytoplasm</location>
    </subcellularLocation>
    <subcellularLocation>
        <location evidence="1 11">Nucleus</location>
    </subcellularLocation>
    <subcellularLocation>
        <location evidence="11">Secreted</location>
    </subcellularLocation>
</comment>
<dbReference type="SMART" id="SM00228">
    <property type="entry name" value="PDZ"/>
    <property type="match status" value="2"/>
</dbReference>
<dbReference type="Gene3D" id="2.30.42.10">
    <property type="match status" value="2"/>
</dbReference>
<dbReference type="PANTHER" id="PTHR48484:SF2">
    <property type="entry name" value="PRO-INTERLEUKIN-16"/>
    <property type="match status" value="1"/>
</dbReference>
<keyword evidence="7" id="KW-0805">Transcription regulation</keyword>
<dbReference type="EMBL" id="JAOPHQ010003460">
    <property type="protein sequence ID" value="KAK0142896.1"/>
    <property type="molecule type" value="Genomic_DNA"/>
</dbReference>
<evidence type="ECO:0000256" key="5">
    <source>
        <dbReference type="ARBA" id="ARBA00022525"/>
    </source>
</evidence>
<keyword evidence="5 11" id="KW-0964">Secreted</keyword>
<keyword evidence="3 11" id="KW-0145">Chemotaxis</keyword>
<dbReference type="PRINTS" id="PR01931">
    <property type="entry name" value="INTRLEUKIN16"/>
</dbReference>
<reference evidence="14" key="1">
    <citation type="journal article" date="2023" name="Front. Mar. Sci.">
        <title>A new Merluccius polli reference genome to investigate the effects of global change in West African waters.</title>
        <authorList>
            <person name="Mateo J.L."/>
            <person name="Blanco-Fernandez C."/>
            <person name="Garcia-Vazquez E."/>
            <person name="Machado-Schiaffino G."/>
        </authorList>
    </citation>
    <scope>NUCLEOTIDE SEQUENCE</scope>
    <source>
        <strain evidence="14">C29</strain>
        <tissue evidence="14">Fin</tissue>
    </source>
</reference>
<evidence type="ECO:0000256" key="7">
    <source>
        <dbReference type="ARBA" id="ARBA00023015"/>
    </source>
</evidence>
<keyword evidence="6" id="KW-0677">Repeat</keyword>
<evidence type="ECO:0000256" key="11">
    <source>
        <dbReference type="RuleBase" id="RU363135"/>
    </source>
</evidence>
<protein>
    <recommendedName>
        <fullName evidence="11">Pro-interleukin-16</fullName>
    </recommendedName>
    <component>
        <recommendedName>
            <fullName evidence="11">Interleukin-16</fullName>
            <shortName evidence="11">IL-16</shortName>
        </recommendedName>
        <alternativeName>
            <fullName evidence="11">Lymphocyte chemoattractant factor</fullName>
            <shortName evidence="11">LCF</shortName>
        </alternativeName>
    </component>
</protein>
<dbReference type="AlphaFoldDB" id="A0AA47NXW1"/>
<dbReference type="GO" id="GO:0042609">
    <property type="term" value="F:CD4 receptor binding"/>
    <property type="evidence" value="ECO:0007669"/>
    <property type="project" value="TreeGrafter"/>
</dbReference>
<dbReference type="GO" id="GO:0030595">
    <property type="term" value="P:leukocyte chemotaxis"/>
    <property type="evidence" value="ECO:0007669"/>
    <property type="project" value="TreeGrafter"/>
</dbReference>
<dbReference type="InterPro" id="IPR001478">
    <property type="entry name" value="PDZ"/>
</dbReference>
<comment type="subunit">
    <text evidence="11">Homotetramer.</text>
</comment>
<evidence type="ECO:0000256" key="6">
    <source>
        <dbReference type="ARBA" id="ARBA00022737"/>
    </source>
</evidence>
<dbReference type="GO" id="GO:0005634">
    <property type="term" value="C:nucleus"/>
    <property type="evidence" value="ECO:0007669"/>
    <property type="project" value="UniProtKB-SubCell"/>
</dbReference>
<dbReference type="GO" id="GO:0005615">
    <property type="term" value="C:extracellular space"/>
    <property type="evidence" value="ECO:0007669"/>
    <property type="project" value="UniProtKB-KW"/>
</dbReference>
<evidence type="ECO:0000256" key="4">
    <source>
        <dbReference type="ARBA" id="ARBA00022514"/>
    </source>
</evidence>
<dbReference type="GO" id="GO:0005125">
    <property type="term" value="F:cytokine activity"/>
    <property type="evidence" value="ECO:0007669"/>
    <property type="project" value="UniProtKB-KW"/>
</dbReference>
<evidence type="ECO:0000256" key="12">
    <source>
        <dbReference type="SAM" id="MobiDB-lite"/>
    </source>
</evidence>
<evidence type="ECO:0000313" key="15">
    <source>
        <dbReference type="Proteomes" id="UP001174136"/>
    </source>
</evidence>
<feature type="domain" description="PDZ" evidence="13">
    <location>
        <begin position="115"/>
        <end position="185"/>
    </location>
</feature>
<dbReference type="InterPro" id="IPR055287">
    <property type="entry name" value="IL-16-like"/>
</dbReference>
<gene>
    <name evidence="14" type="primary">IL16_2</name>
    <name evidence="11" type="synonym">IL16</name>
    <name evidence="14" type="ORF">N1851_019168</name>
</gene>
<evidence type="ECO:0000259" key="13">
    <source>
        <dbReference type="PROSITE" id="PS50106"/>
    </source>
</evidence>
<dbReference type="SUPFAM" id="SSF50156">
    <property type="entry name" value="PDZ domain-like"/>
    <property type="match status" value="2"/>
</dbReference>
<evidence type="ECO:0000256" key="2">
    <source>
        <dbReference type="ARBA" id="ARBA00022490"/>
    </source>
</evidence>
<dbReference type="GO" id="GO:0050930">
    <property type="term" value="P:induction of positive chemotaxis"/>
    <property type="evidence" value="ECO:0007669"/>
    <property type="project" value="InterPro"/>
</dbReference>
<dbReference type="PROSITE" id="PS50106">
    <property type="entry name" value="PDZ"/>
    <property type="match status" value="2"/>
</dbReference>
<dbReference type="PANTHER" id="PTHR48484">
    <property type="entry name" value="PRO-INTERLEUKIN-16"/>
    <property type="match status" value="1"/>
</dbReference>
<dbReference type="FunFam" id="2.30.42.10:FF:000122">
    <property type="entry name" value="Pro-interleukin-16"/>
    <property type="match status" value="1"/>
</dbReference>
<keyword evidence="2 11" id="KW-0963">Cytoplasm</keyword>
<proteinExistence type="predicted"/>
<dbReference type="GO" id="GO:0005737">
    <property type="term" value="C:cytoplasm"/>
    <property type="evidence" value="ECO:0007669"/>
    <property type="project" value="UniProtKB-SubCell"/>
</dbReference>
<keyword evidence="4 11" id="KW-0202">Cytokine</keyword>
<evidence type="ECO:0000256" key="8">
    <source>
        <dbReference type="ARBA" id="ARBA00023163"/>
    </source>
</evidence>
<dbReference type="Pfam" id="PF00595">
    <property type="entry name" value="PDZ"/>
    <property type="match status" value="2"/>
</dbReference>
<feature type="region of interest" description="Disordered" evidence="12">
    <location>
        <begin position="12"/>
        <end position="45"/>
    </location>
</feature>
<sequence length="319" mass="33279">MLSISASACTVGLRNHSPSPDPSASTASDCGFLDTDGPETTATERADMGFSVSLAKLRECTIRLGEGVLDEEVSELSSSAHSAISAIPSVEINSMIQDVKSLSEETLKHLEDIHVVILHKDEGAGLGFSVAGGSDLENKAPTVHKVFPNGLAAQEGTIEKGDEVLSINGQSIRYATHAEATAAVRLARTMSVAVVVVRRKGKAGVMDEGDTGYGQGSGKGEQDFGSSAVVQVTLDKSAGGVGFTLEGGKGSINGDRPLLINRIFAGGVAEQSGLRCGDELLEVQGTSLLDMTRFEAWNIIKALPQELITAVIRQKADAE</sequence>
<dbReference type="CDD" id="cd06762">
    <property type="entry name" value="PDZ6_PDZD2-PDZ3_hPro-IL-16-like"/>
    <property type="match status" value="1"/>
</dbReference>